<keyword evidence="3" id="KW-1185">Reference proteome</keyword>
<organism evidence="2 3">
    <name type="scientific">Paenibacillus brasilensis</name>
    <dbReference type="NCBI Taxonomy" id="128574"/>
    <lineage>
        <taxon>Bacteria</taxon>
        <taxon>Bacillati</taxon>
        <taxon>Bacillota</taxon>
        <taxon>Bacilli</taxon>
        <taxon>Bacillales</taxon>
        <taxon>Paenibacillaceae</taxon>
        <taxon>Paenibacillus</taxon>
    </lineage>
</organism>
<dbReference type="Gene3D" id="3.40.630.30">
    <property type="match status" value="1"/>
</dbReference>
<gene>
    <name evidence="2" type="ORF">QOZ95_001172</name>
</gene>
<proteinExistence type="predicted"/>
<dbReference type="PANTHER" id="PTHR43415:SF5">
    <property type="entry name" value="ACETYLTRANSFERASE"/>
    <property type="match status" value="1"/>
</dbReference>
<sequence length="189" mass="21465">MGIANLFYGERIKLAAVREEDAEVMFKWGEDAEYLRNVDTDLALPYTLKQMEAEGAPSSNEVYFRLRTLADDVLIGFVAIHGIEWNNRTGQLAVGIGNTEYRGKGYGTEAVRLILRYAFYELNLNRVGLDVIEYNDQAIRTYEKAGFQIEGRVRSAVLRDGNSYDRIMMGILYSEWSADVKDDGYTICS</sequence>
<feature type="domain" description="N-acetyltransferase" evidence="1">
    <location>
        <begin position="12"/>
        <end position="174"/>
    </location>
</feature>
<dbReference type="InterPro" id="IPR000182">
    <property type="entry name" value="GNAT_dom"/>
</dbReference>
<dbReference type="Pfam" id="PF13302">
    <property type="entry name" value="Acetyltransf_3"/>
    <property type="match status" value="1"/>
</dbReference>
<protein>
    <submittedName>
        <fullName evidence="2">RimJ/RimL family protein N-acetyltransferase</fullName>
    </submittedName>
</protein>
<dbReference type="InterPro" id="IPR016181">
    <property type="entry name" value="Acyl_CoA_acyltransferase"/>
</dbReference>
<name>A0ABU0KXA8_9BACL</name>
<dbReference type="PROSITE" id="PS51186">
    <property type="entry name" value="GNAT"/>
    <property type="match status" value="1"/>
</dbReference>
<dbReference type="EMBL" id="JAUSWA010000005">
    <property type="protein sequence ID" value="MDQ0493016.1"/>
    <property type="molecule type" value="Genomic_DNA"/>
</dbReference>
<evidence type="ECO:0000313" key="2">
    <source>
        <dbReference type="EMBL" id="MDQ0493016.1"/>
    </source>
</evidence>
<dbReference type="CDD" id="cd04301">
    <property type="entry name" value="NAT_SF"/>
    <property type="match status" value="1"/>
</dbReference>
<comment type="caution">
    <text evidence="2">The sequence shown here is derived from an EMBL/GenBank/DDBJ whole genome shotgun (WGS) entry which is preliminary data.</text>
</comment>
<dbReference type="SUPFAM" id="SSF55729">
    <property type="entry name" value="Acyl-CoA N-acyltransferases (Nat)"/>
    <property type="match status" value="1"/>
</dbReference>
<dbReference type="PANTHER" id="PTHR43415">
    <property type="entry name" value="SPERMIDINE N(1)-ACETYLTRANSFERASE"/>
    <property type="match status" value="1"/>
</dbReference>
<reference evidence="2 3" key="1">
    <citation type="submission" date="2023-07" db="EMBL/GenBank/DDBJ databases">
        <title>Genomic Encyclopedia of Type Strains, Phase IV (KMG-IV): sequencing the most valuable type-strain genomes for metagenomic binning, comparative biology and taxonomic classification.</title>
        <authorList>
            <person name="Goeker M."/>
        </authorList>
    </citation>
    <scope>NUCLEOTIDE SEQUENCE [LARGE SCALE GENOMIC DNA]</scope>
    <source>
        <strain evidence="2 3">DSM 14914</strain>
    </source>
</reference>
<evidence type="ECO:0000259" key="1">
    <source>
        <dbReference type="PROSITE" id="PS51186"/>
    </source>
</evidence>
<dbReference type="RefSeq" id="WP_152378790.1">
    <property type="nucleotide sequence ID" value="NZ_CP045298.1"/>
</dbReference>
<dbReference type="Proteomes" id="UP001242811">
    <property type="component" value="Unassembled WGS sequence"/>
</dbReference>
<accession>A0ABU0KXA8</accession>
<evidence type="ECO:0000313" key="3">
    <source>
        <dbReference type="Proteomes" id="UP001242811"/>
    </source>
</evidence>